<sequence length="339" mass="38413">MTEETTDRRYDLDWLRVIAVFLLIVYHCAITFQPWAAKISFIQNSQSATHIWTLMSALNVWRIPLVFLISGFAFAASIRRRSPGEMIRDRASRILLPAIFTTLILTPVHYALFQVESGFPVSYRAEPAHVWFLYNIFIYAMLAVIPLNHVKHEITIPAIIILLVLPAMFVVEAAVIQPERYANFYLTTHGFVLGLAAFVFGIFLAYAAESVWQLLSRWFLVFLIIATGLYLARISSIVMVWPTVITAIEASCWIFAVLGVGNRYLNTPSGLLSLLGQSVYPVYLVHMIFMYAVNTQLITLALSPEIKFCLLVVMTVFLSFGAFLVLRPIPFVKTLFGMK</sequence>
<keyword evidence="1" id="KW-1133">Transmembrane helix</keyword>
<dbReference type="EMBL" id="LYBM01000025">
    <property type="protein sequence ID" value="ODA32258.1"/>
    <property type="molecule type" value="Genomic_DNA"/>
</dbReference>
<feature type="transmembrane region" description="Helical" evidence="1">
    <location>
        <begin position="12"/>
        <end position="32"/>
    </location>
</feature>
<dbReference type="InterPro" id="IPR002656">
    <property type="entry name" value="Acyl_transf_3_dom"/>
</dbReference>
<evidence type="ECO:0000313" key="4">
    <source>
        <dbReference type="Proteomes" id="UP000094936"/>
    </source>
</evidence>
<dbReference type="PANTHER" id="PTHR36927:SF3">
    <property type="entry name" value="GLUCANS BIOSYNTHESIS PROTEIN C"/>
    <property type="match status" value="1"/>
</dbReference>
<feature type="transmembrane region" description="Helical" evidence="1">
    <location>
        <begin position="238"/>
        <end position="260"/>
    </location>
</feature>
<evidence type="ECO:0000259" key="2">
    <source>
        <dbReference type="Pfam" id="PF01757"/>
    </source>
</evidence>
<gene>
    <name evidence="3" type="ORF">A8L45_13785</name>
</gene>
<feature type="transmembrane region" description="Helical" evidence="1">
    <location>
        <begin position="128"/>
        <end position="147"/>
    </location>
</feature>
<comment type="caution">
    <text evidence="3">The sequence shown here is derived from an EMBL/GenBank/DDBJ whole genome shotgun (WGS) entry which is preliminary data.</text>
</comment>
<name>A0A1C3EGA0_9GAMM</name>
<protein>
    <recommendedName>
        <fullName evidence="2">Acyltransferase 3 domain-containing protein</fullName>
    </recommendedName>
</protein>
<keyword evidence="4" id="KW-1185">Reference proteome</keyword>
<dbReference type="RefSeq" id="WP_068903242.1">
    <property type="nucleotide sequence ID" value="NZ_JBHUIF010000016.1"/>
</dbReference>
<feature type="transmembrane region" description="Helical" evidence="1">
    <location>
        <begin position="305"/>
        <end position="326"/>
    </location>
</feature>
<keyword evidence="1" id="KW-0812">Transmembrane</keyword>
<feature type="transmembrane region" description="Helical" evidence="1">
    <location>
        <begin position="272"/>
        <end position="293"/>
    </location>
</feature>
<accession>A0A1C3EGA0</accession>
<dbReference type="AlphaFoldDB" id="A0A1C3EGA0"/>
<evidence type="ECO:0000313" key="3">
    <source>
        <dbReference type="EMBL" id="ODA32258.1"/>
    </source>
</evidence>
<dbReference type="STRING" id="1080227.A8L45_13785"/>
<feature type="transmembrane region" description="Helical" evidence="1">
    <location>
        <begin position="52"/>
        <end position="74"/>
    </location>
</feature>
<reference evidence="3 4" key="1">
    <citation type="submission" date="2016-05" db="EMBL/GenBank/DDBJ databases">
        <title>Genomic Taxonomy of the Vibrionaceae.</title>
        <authorList>
            <person name="Gomez-Gil B."/>
            <person name="Enciso-Ibarra J."/>
        </authorList>
    </citation>
    <scope>NUCLEOTIDE SEQUENCE [LARGE SCALE GENOMIC DNA]</scope>
    <source>
        <strain evidence="3 4">CAIM 1920</strain>
    </source>
</reference>
<dbReference type="OrthoDB" id="1072135at2"/>
<dbReference type="Pfam" id="PF01757">
    <property type="entry name" value="Acyl_transf_3"/>
    <property type="match status" value="1"/>
</dbReference>
<dbReference type="GO" id="GO:0016747">
    <property type="term" value="F:acyltransferase activity, transferring groups other than amino-acyl groups"/>
    <property type="evidence" value="ECO:0007669"/>
    <property type="project" value="InterPro"/>
</dbReference>
<dbReference type="InterPro" id="IPR050623">
    <property type="entry name" value="Glucan_succinyl_AcylTrfase"/>
</dbReference>
<organism evidence="3 4">
    <name type="scientific">Veronia pacifica</name>
    <dbReference type="NCBI Taxonomy" id="1080227"/>
    <lineage>
        <taxon>Bacteria</taxon>
        <taxon>Pseudomonadati</taxon>
        <taxon>Pseudomonadota</taxon>
        <taxon>Gammaproteobacteria</taxon>
        <taxon>Vibrionales</taxon>
        <taxon>Vibrionaceae</taxon>
        <taxon>Veronia</taxon>
    </lineage>
</organism>
<keyword evidence="1" id="KW-0472">Membrane</keyword>
<feature type="transmembrane region" description="Helical" evidence="1">
    <location>
        <begin position="94"/>
        <end position="113"/>
    </location>
</feature>
<dbReference type="PANTHER" id="PTHR36927">
    <property type="entry name" value="BLR4337 PROTEIN"/>
    <property type="match status" value="1"/>
</dbReference>
<dbReference type="Proteomes" id="UP000094936">
    <property type="component" value="Unassembled WGS sequence"/>
</dbReference>
<feature type="transmembrane region" description="Helical" evidence="1">
    <location>
        <begin position="182"/>
        <end position="207"/>
    </location>
</feature>
<proteinExistence type="predicted"/>
<feature type="domain" description="Acyltransferase 3" evidence="2">
    <location>
        <begin position="10"/>
        <end position="321"/>
    </location>
</feature>
<feature type="transmembrane region" description="Helical" evidence="1">
    <location>
        <begin position="154"/>
        <end position="176"/>
    </location>
</feature>
<feature type="transmembrane region" description="Helical" evidence="1">
    <location>
        <begin position="214"/>
        <end position="232"/>
    </location>
</feature>
<evidence type="ECO:0000256" key="1">
    <source>
        <dbReference type="SAM" id="Phobius"/>
    </source>
</evidence>